<protein>
    <recommendedName>
        <fullName evidence="1">Hemerythrin-like domain-containing protein</fullName>
    </recommendedName>
</protein>
<dbReference type="InterPro" id="IPR053206">
    <property type="entry name" value="Dimeric_xanthone_biosynth"/>
</dbReference>
<keyword evidence="3" id="KW-1185">Reference proteome</keyword>
<reference evidence="2 3" key="1">
    <citation type="journal article" date="2024" name="Commun. Biol.">
        <title>Comparative genomic analysis of thermophilic fungi reveals convergent evolutionary adaptations and gene losses.</title>
        <authorList>
            <person name="Steindorff A.S."/>
            <person name="Aguilar-Pontes M.V."/>
            <person name="Robinson A.J."/>
            <person name="Andreopoulos B."/>
            <person name="LaButti K."/>
            <person name="Kuo A."/>
            <person name="Mondo S."/>
            <person name="Riley R."/>
            <person name="Otillar R."/>
            <person name="Haridas S."/>
            <person name="Lipzen A."/>
            <person name="Grimwood J."/>
            <person name="Schmutz J."/>
            <person name="Clum A."/>
            <person name="Reid I.D."/>
            <person name="Moisan M.C."/>
            <person name="Butler G."/>
            <person name="Nguyen T.T.M."/>
            <person name="Dewar K."/>
            <person name="Conant G."/>
            <person name="Drula E."/>
            <person name="Henrissat B."/>
            <person name="Hansel C."/>
            <person name="Singer S."/>
            <person name="Hutchinson M.I."/>
            <person name="de Vries R.P."/>
            <person name="Natvig D.O."/>
            <person name="Powell A.J."/>
            <person name="Tsang A."/>
            <person name="Grigoriev I.V."/>
        </authorList>
    </citation>
    <scope>NUCLEOTIDE SEQUENCE [LARGE SCALE GENOMIC DNA]</scope>
    <source>
        <strain evidence="2 3">ATCC 22073</strain>
    </source>
</reference>
<dbReference type="InterPro" id="IPR012312">
    <property type="entry name" value="Hemerythrin-like"/>
</dbReference>
<dbReference type="Gene3D" id="1.20.120.520">
    <property type="entry name" value="nmb1532 protein domain like"/>
    <property type="match status" value="1"/>
</dbReference>
<feature type="domain" description="Hemerythrin-like" evidence="1">
    <location>
        <begin position="5"/>
        <end position="128"/>
    </location>
</feature>
<gene>
    <name evidence="2" type="ORF">VTJ83DRAFT_24</name>
</gene>
<sequence>MFDDIASEMVHVHNMITHGLNSIYLQASHIKPADEKPFYRYVLGWYTLLHEHHDGEEEMLFPFVEKATGVKGILEANISQHRDFHEHLDQLKNYAEAVLAGTEKYSGGKFVAIIDDLGPTLARHLNDEIPTLLGLRQYADKLADVPKLFQEEAEKVMKTIGGTGMDNMWRNFPPAPAPVKMFIKSVLWWVHPEMRKFGAVYRSGRLRPLYAVPESV</sequence>
<evidence type="ECO:0000313" key="3">
    <source>
        <dbReference type="Proteomes" id="UP001600064"/>
    </source>
</evidence>
<accession>A0ABR4DJW4</accession>
<dbReference type="PANTHER" id="PTHR38048">
    <property type="entry name" value="EXPRESSED PROTEIN"/>
    <property type="match status" value="1"/>
</dbReference>
<dbReference type="EMBL" id="JAZGUE010000001">
    <property type="protein sequence ID" value="KAL2270653.1"/>
    <property type="molecule type" value="Genomic_DNA"/>
</dbReference>
<evidence type="ECO:0000313" key="2">
    <source>
        <dbReference type="EMBL" id="KAL2270653.1"/>
    </source>
</evidence>
<dbReference type="PANTHER" id="PTHR38048:SF2">
    <property type="entry name" value="HEMERYTHRIN-LIKE DOMAIN-CONTAINING PROTEIN"/>
    <property type="match status" value="1"/>
</dbReference>
<proteinExistence type="predicted"/>
<dbReference type="CDD" id="cd12108">
    <property type="entry name" value="Hr-like"/>
    <property type="match status" value="1"/>
</dbReference>
<dbReference type="Proteomes" id="UP001600064">
    <property type="component" value="Unassembled WGS sequence"/>
</dbReference>
<dbReference type="RefSeq" id="XP_070869377.1">
    <property type="nucleotide sequence ID" value="XM_071008665.1"/>
</dbReference>
<dbReference type="Pfam" id="PF01814">
    <property type="entry name" value="Hemerythrin"/>
    <property type="match status" value="1"/>
</dbReference>
<comment type="caution">
    <text evidence="2">The sequence shown here is derived from an EMBL/GenBank/DDBJ whole genome shotgun (WGS) entry which is preliminary data.</text>
</comment>
<dbReference type="GeneID" id="98123309"/>
<name>A0ABR4DJW4_9PEZI</name>
<evidence type="ECO:0000259" key="1">
    <source>
        <dbReference type="Pfam" id="PF01814"/>
    </source>
</evidence>
<organism evidence="2 3">
    <name type="scientific">Remersonia thermophila</name>
    <dbReference type="NCBI Taxonomy" id="72144"/>
    <lineage>
        <taxon>Eukaryota</taxon>
        <taxon>Fungi</taxon>
        <taxon>Dikarya</taxon>
        <taxon>Ascomycota</taxon>
        <taxon>Pezizomycotina</taxon>
        <taxon>Sordariomycetes</taxon>
        <taxon>Sordariomycetidae</taxon>
        <taxon>Sordariales</taxon>
        <taxon>Sordariales incertae sedis</taxon>
        <taxon>Remersonia</taxon>
    </lineage>
</organism>